<dbReference type="Gene3D" id="3.20.20.370">
    <property type="entry name" value="Glycoside hydrolase/deacetylase"/>
    <property type="match status" value="1"/>
</dbReference>
<reference evidence="4 6" key="2">
    <citation type="submission" date="2016-09" db="EMBL/GenBank/DDBJ databases">
        <title>Genome Sequence of Salegentibacter salarius,Isolated from a Marine Solar Saltern of the Yellow Sea in South Korea.</title>
        <authorList>
            <person name="Zheng Q."/>
            <person name="Liu Y."/>
        </authorList>
    </citation>
    <scope>NUCLEOTIDE SEQUENCE [LARGE SCALE GENOMIC DNA]</scope>
    <source>
        <strain evidence="4 6">KCTC 12974</strain>
    </source>
</reference>
<dbReference type="SUPFAM" id="SSF88713">
    <property type="entry name" value="Glycoside hydrolase/deacetylase"/>
    <property type="match status" value="1"/>
</dbReference>
<evidence type="ECO:0000256" key="1">
    <source>
        <dbReference type="ARBA" id="ARBA00004613"/>
    </source>
</evidence>
<dbReference type="InterPro" id="IPR051398">
    <property type="entry name" value="Polysacch_Deacetylase"/>
</dbReference>
<dbReference type="Proteomes" id="UP000232533">
    <property type="component" value="Unassembled WGS sequence"/>
</dbReference>
<evidence type="ECO:0000313" key="7">
    <source>
        <dbReference type="Proteomes" id="UP000232533"/>
    </source>
</evidence>
<reference evidence="5 7" key="1">
    <citation type="submission" date="2015-10" db="EMBL/GenBank/DDBJ databases">
        <title>Draft genome sequence of Salegentibacter salinarum KCTC 12975.</title>
        <authorList>
            <person name="Lin W."/>
            <person name="Zheng Q."/>
        </authorList>
    </citation>
    <scope>NUCLEOTIDE SEQUENCE [LARGE SCALE GENOMIC DNA]</scope>
    <source>
        <strain evidence="5 7">KCTC 12974</strain>
    </source>
</reference>
<dbReference type="PANTHER" id="PTHR34216:SF3">
    <property type="entry name" value="POLY-BETA-1,6-N-ACETYL-D-GLUCOSAMINE N-DEACETYLASE"/>
    <property type="match status" value="1"/>
</dbReference>
<dbReference type="GO" id="GO:0016810">
    <property type="term" value="F:hydrolase activity, acting on carbon-nitrogen (but not peptide) bonds"/>
    <property type="evidence" value="ECO:0007669"/>
    <property type="project" value="InterPro"/>
</dbReference>
<sequence length="266" mass="31413">MVVLTYHKIKQKSEFEKQIQYLSEHYQIVDEFTESKTAQRQLIITADDGDPSFYYHAFPILKKYKIPAILFVITDLINSQKAFWWDEFEYYLGREEGNKKAWEVKTWANSKREAFLEELRNTSSKPLLKYKQLTTAQLKEMQEAGIRIANHSHTHPMFDQCTDQELEWEIKSSIEILKDLGFTHDVFAYPNGNYSELAEERLKEFGIKQAFLFDHKIHKSSLNLLRISRLAVNDNTPMWKFKLILSGWHTKLLPITKGFAKLKNKL</sequence>
<dbReference type="PANTHER" id="PTHR34216">
    <property type="match status" value="1"/>
</dbReference>
<protein>
    <recommendedName>
        <fullName evidence="3">NodB homology domain-containing protein</fullName>
    </recommendedName>
</protein>
<evidence type="ECO:0000259" key="3">
    <source>
        <dbReference type="PROSITE" id="PS51677"/>
    </source>
</evidence>
<dbReference type="GO" id="GO:0005975">
    <property type="term" value="P:carbohydrate metabolic process"/>
    <property type="evidence" value="ECO:0007669"/>
    <property type="project" value="InterPro"/>
</dbReference>
<organism evidence="5 7">
    <name type="scientific">Salegentibacter salarius</name>
    <dbReference type="NCBI Taxonomy" id="435906"/>
    <lineage>
        <taxon>Bacteria</taxon>
        <taxon>Pseudomonadati</taxon>
        <taxon>Bacteroidota</taxon>
        <taxon>Flavobacteriia</taxon>
        <taxon>Flavobacteriales</taxon>
        <taxon>Flavobacteriaceae</taxon>
        <taxon>Salegentibacter</taxon>
    </lineage>
</organism>
<evidence type="ECO:0000313" key="6">
    <source>
        <dbReference type="Proteomes" id="UP000176009"/>
    </source>
</evidence>
<keyword evidence="2" id="KW-0732">Signal</keyword>
<evidence type="ECO:0000313" key="4">
    <source>
        <dbReference type="EMBL" id="OEY73945.1"/>
    </source>
</evidence>
<feature type="domain" description="NodB homology" evidence="3">
    <location>
        <begin position="40"/>
        <end position="266"/>
    </location>
</feature>
<proteinExistence type="predicted"/>
<dbReference type="EMBL" id="LKTR01000001">
    <property type="protein sequence ID" value="PKD22145.1"/>
    <property type="molecule type" value="Genomic_DNA"/>
</dbReference>
<accession>A0A2N0U595</accession>
<dbReference type="EMBL" id="MJBR01000001">
    <property type="protein sequence ID" value="OEY73945.1"/>
    <property type="molecule type" value="Genomic_DNA"/>
</dbReference>
<name>A0A2N0U595_9FLAO</name>
<dbReference type="PROSITE" id="PS51677">
    <property type="entry name" value="NODB"/>
    <property type="match status" value="1"/>
</dbReference>
<dbReference type="GO" id="GO:0005576">
    <property type="term" value="C:extracellular region"/>
    <property type="evidence" value="ECO:0007669"/>
    <property type="project" value="UniProtKB-SubCell"/>
</dbReference>
<dbReference type="InterPro" id="IPR011330">
    <property type="entry name" value="Glyco_hydro/deAcase_b/a-brl"/>
</dbReference>
<evidence type="ECO:0000256" key="2">
    <source>
        <dbReference type="ARBA" id="ARBA00022729"/>
    </source>
</evidence>
<dbReference type="CDD" id="cd10918">
    <property type="entry name" value="CE4_NodB_like_5s_6s"/>
    <property type="match status" value="1"/>
</dbReference>
<comment type="caution">
    <text evidence="5">The sequence shown here is derived from an EMBL/GenBank/DDBJ whole genome shotgun (WGS) entry which is preliminary data.</text>
</comment>
<dbReference type="AlphaFoldDB" id="A0A2N0U595"/>
<gene>
    <name evidence="5" type="ORF">APR40_00530</name>
    <name evidence="4" type="ORF">BHS39_00530</name>
</gene>
<dbReference type="Pfam" id="PF01522">
    <property type="entry name" value="Polysacc_deac_1"/>
    <property type="match status" value="1"/>
</dbReference>
<dbReference type="Proteomes" id="UP000176009">
    <property type="component" value="Unassembled WGS sequence"/>
</dbReference>
<evidence type="ECO:0000313" key="5">
    <source>
        <dbReference type="EMBL" id="PKD22145.1"/>
    </source>
</evidence>
<keyword evidence="6" id="KW-1185">Reference proteome</keyword>
<dbReference type="InterPro" id="IPR002509">
    <property type="entry name" value="NODB_dom"/>
</dbReference>
<comment type="subcellular location">
    <subcellularLocation>
        <location evidence="1">Secreted</location>
    </subcellularLocation>
</comment>